<gene>
    <name evidence="1" type="ORF">TNIN_175471</name>
</gene>
<proteinExistence type="predicted"/>
<comment type="caution">
    <text evidence="1">The sequence shown here is derived from an EMBL/GenBank/DDBJ whole genome shotgun (WGS) entry which is preliminary data.</text>
</comment>
<evidence type="ECO:0000313" key="1">
    <source>
        <dbReference type="EMBL" id="GFY76220.1"/>
    </source>
</evidence>
<dbReference type="Proteomes" id="UP000886998">
    <property type="component" value="Unassembled WGS sequence"/>
</dbReference>
<accession>A0A8X7CRW9</accession>
<dbReference type="EMBL" id="BMAV01021810">
    <property type="protein sequence ID" value="GFY76220.1"/>
    <property type="molecule type" value="Genomic_DNA"/>
</dbReference>
<protein>
    <submittedName>
        <fullName evidence="1">Uncharacterized protein</fullName>
    </submittedName>
</protein>
<reference evidence="1" key="1">
    <citation type="submission" date="2020-08" db="EMBL/GenBank/DDBJ databases">
        <title>Multicomponent nature underlies the extraordinary mechanical properties of spider dragline silk.</title>
        <authorList>
            <person name="Kono N."/>
            <person name="Nakamura H."/>
            <person name="Mori M."/>
            <person name="Yoshida Y."/>
            <person name="Ohtoshi R."/>
            <person name="Malay A.D."/>
            <person name="Moran D.A.P."/>
            <person name="Tomita M."/>
            <person name="Numata K."/>
            <person name="Arakawa K."/>
        </authorList>
    </citation>
    <scope>NUCLEOTIDE SEQUENCE</scope>
</reference>
<evidence type="ECO:0000313" key="2">
    <source>
        <dbReference type="Proteomes" id="UP000886998"/>
    </source>
</evidence>
<name>A0A8X7CRW9_9ARAC</name>
<keyword evidence="2" id="KW-1185">Reference proteome</keyword>
<organism evidence="1 2">
    <name type="scientific">Trichonephila inaurata madagascariensis</name>
    <dbReference type="NCBI Taxonomy" id="2747483"/>
    <lineage>
        <taxon>Eukaryota</taxon>
        <taxon>Metazoa</taxon>
        <taxon>Ecdysozoa</taxon>
        <taxon>Arthropoda</taxon>
        <taxon>Chelicerata</taxon>
        <taxon>Arachnida</taxon>
        <taxon>Araneae</taxon>
        <taxon>Araneomorphae</taxon>
        <taxon>Entelegynae</taxon>
        <taxon>Araneoidea</taxon>
        <taxon>Nephilidae</taxon>
        <taxon>Trichonephila</taxon>
        <taxon>Trichonephila inaurata</taxon>
    </lineage>
</organism>
<dbReference type="AlphaFoldDB" id="A0A8X7CRW9"/>
<sequence>MSAEKYLRYTFLAKRSCYDDTAHIVDVILSLQSLILKGQNENPFEMYPRTERSLRREKNNGNYGLSCWTESFSLETFLLSDMTYYILSTPLGE</sequence>